<dbReference type="Gene3D" id="1.10.150.240">
    <property type="entry name" value="Putative phosphatase, domain 2"/>
    <property type="match status" value="2"/>
</dbReference>
<reference evidence="1 2" key="1">
    <citation type="submission" date="2017-10" db="EMBL/GenBank/DDBJ databases">
        <title>Comparative genomics in systemic dimorphic fungi from Ajellomycetaceae.</title>
        <authorList>
            <person name="Munoz J.F."/>
            <person name="Mcewen J.G."/>
            <person name="Clay O.K."/>
            <person name="Cuomo C.A."/>
        </authorList>
    </citation>
    <scope>NUCLEOTIDE SEQUENCE [LARGE SCALE GENOMIC DNA]</scope>
    <source>
        <strain evidence="1 2">UAMH5409</strain>
    </source>
</reference>
<dbReference type="InterPro" id="IPR023214">
    <property type="entry name" value="HAD_sf"/>
</dbReference>
<dbReference type="Gene3D" id="3.40.50.1000">
    <property type="entry name" value="HAD superfamily/HAD-like"/>
    <property type="match status" value="1"/>
</dbReference>
<evidence type="ECO:0000313" key="2">
    <source>
        <dbReference type="Proteomes" id="UP000223968"/>
    </source>
</evidence>
<dbReference type="GO" id="GO:0016791">
    <property type="term" value="F:phosphatase activity"/>
    <property type="evidence" value="ECO:0007669"/>
    <property type="project" value="TreeGrafter"/>
</dbReference>
<organism evidence="1 2">
    <name type="scientific">Helicocarpus griseus UAMH5409</name>
    <dbReference type="NCBI Taxonomy" id="1447875"/>
    <lineage>
        <taxon>Eukaryota</taxon>
        <taxon>Fungi</taxon>
        <taxon>Dikarya</taxon>
        <taxon>Ascomycota</taxon>
        <taxon>Pezizomycotina</taxon>
        <taxon>Eurotiomycetes</taxon>
        <taxon>Eurotiomycetidae</taxon>
        <taxon>Onygenales</taxon>
        <taxon>Ajellomycetaceae</taxon>
        <taxon>Helicocarpus</taxon>
    </lineage>
</organism>
<dbReference type="AlphaFoldDB" id="A0A2B7XH99"/>
<dbReference type="SFLD" id="SFLDS00003">
    <property type="entry name" value="Haloacid_Dehalogenase"/>
    <property type="match status" value="1"/>
</dbReference>
<name>A0A2B7XH99_9EURO</name>
<accession>A0A2B7XH99</accession>
<evidence type="ECO:0000313" key="1">
    <source>
        <dbReference type="EMBL" id="PGH08082.1"/>
    </source>
</evidence>
<evidence type="ECO:0008006" key="3">
    <source>
        <dbReference type="Google" id="ProtNLM"/>
    </source>
</evidence>
<dbReference type="PANTHER" id="PTHR18901">
    <property type="entry name" value="2-DEOXYGLUCOSE-6-PHOSPHATE PHOSPHATASE 2"/>
    <property type="match status" value="1"/>
</dbReference>
<dbReference type="InterPro" id="IPR023198">
    <property type="entry name" value="PGP-like_dom2"/>
</dbReference>
<dbReference type="SFLD" id="SFLDG01129">
    <property type="entry name" value="C1.5:_HAD__Beta-PGM__Phosphata"/>
    <property type="match status" value="1"/>
</dbReference>
<dbReference type="InterPro" id="IPR036412">
    <property type="entry name" value="HAD-like_sf"/>
</dbReference>
<dbReference type="EMBL" id="PDNB01000104">
    <property type="protein sequence ID" value="PGH08082.1"/>
    <property type="molecule type" value="Genomic_DNA"/>
</dbReference>
<dbReference type="Pfam" id="PF00702">
    <property type="entry name" value="Hydrolase"/>
    <property type="match status" value="1"/>
</dbReference>
<keyword evidence="2" id="KW-1185">Reference proteome</keyword>
<dbReference type="SUPFAM" id="SSF56784">
    <property type="entry name" value="HAD-like"/>
    <property type="match status" value="1"/>
</dbReference>
<dbReference type="PANTHER" id="PTHR18901:SF38">
    <property type="entry name" value="PSEUDOURIDINE-5'-PHOSPHATASE"/>
    <property type="match status" value="1"/>
</dbReference>
<dbReference type="NCBIfam" id="TIGR01509">
    <property type="entry name" value="HAD-SF-IA-v3"/>
    <property type="match status" value="1"/>
</dbReference>
<dbReference type="OrthoDB" id="40579at2759"/>
<dbReference type="STRING" id="1447875.A0A2B7XH99"/>
<protein>
    <recommendedName>
        <fullName evidence="3">HAD superfamily hydrolase</fullName>
    </recommendedName>
</protein>
<dbReference type="Proteomes" id="UP000223968">
    <property type="component" value="Unassembled WGS sequence"/>
</dbReference>
<proteinExistence type="predicted"/>
<sequence>MALTQKKLPPVRACLFDMDGLLIDSEDLYTLVINTIMQEYGRPDMPWSIKAQLQGRPAPQVPNLYSSLPYLHNYSIETLTSSPLAQASKIFHDWAQLPISMAEFQAKQAALQQIHFPTTKPLPGVVTLLSDLAGTAKSSSPVHIALATSSTSKNYALKTAHLKDLFSLFPESRLIRGDNPRIGAGRGKPLPDIYLLALETINAEIRAANNGEPEIKPEECLVFEDSVPGVEAGRRAGMQVVWVPYAGLLEEYRGKEELVLAGLTGEHKDIDGVHNVVEGLDGLDTWRGRGSGKPGEIGDGWAHLLSSLENFPYERFGIKIQKDGLSN</sequence>
<comment type="caution">
    <text evidence="1">The sequence shown here is derived from an EMBL/GenBank/DDBJ whole genome shotgun (WGS) entry which is preliminary data.</text>
</comment>
<gene>
    <name evidence="1" type="ORF">AJ79_06082</name>
</gene>
<dbReference type="InterPro" id="IPR006439">
    <property type="entry name" value="HAD-SF_hydro_IA"/>
</dbReference>